<keyword evidence="9" id="KW-0325">Glycoprotein</keyword>
<dbReference type="Gene3D" id="1.10.287.70">
    <property type="match status" value="1"/>
</dbReference>
<keyword evidence="6" id="KW-0406">Ion transport</keyword>
<evidence type="ECO:0000256" key="10">
    <source>
        <dbReference type="ARBA" id="ARBA00023257"/>
    </source>
</evidence>
<evidence type="ECO:0000259" key="16">
    <source>
        <dbReference type="SMART" id="SM00079"/>
    </source>
</evidence>
<dbReference type="GO" id="GO:0015276">
    <property type="term" value="F:ligand-gated monoatomic ion channel activity"/>
    <property type="evidence" value="ECO:0007669"/>
    <property type="project" value="InterPro"/>
</dbReference>
<dbReference type="SMART" id="SM00079">
    <property type="entry name" value="PBPe"/>
    <property type="match status" value="1"/>
</dbReference>
<evidence type="ECO:0000256" key="14">
    <source>
        <dbReference type="SAM" id="Phobius"/>
    </source>
</evidence>
<dbReference type="Proteomes" id="UP000663852">
    <property type="component" value="Unassembled WGS sequence"/>
</dbReference>
<proteinExistence type="predicted"/>
<evidence type="ECO:0000256" key="12">
    <source>
        <dbReference type="ARBA" id="ARBA00023303"/>
    </source>
</evidence>
<evidence type="ECO:0000256" key="11">
    <source>
        <dbReference type="ARBA" id="ARBA00023286"/>
    </source>
</evidence>
<evidence type="ECO:0000256" key="1">
    <source>
        <dbReference type="ARBA" id="ARBA00004141"/>
    </source>
</evidence>
<keyword evidence="19" id="KW-1185">Reference proteome</keyword>
<feature type="signal peptide" evidence="15">
    <location>
        <begin position="1"/>
        <end position="24"/>
    </location>
</feature>
<dbReference type="SUPFAM" id="SSF53850">
    <property type="entry name" value="Periplasmic binding protein-like II"/>
    <property type="match status" value="1"/>
</dbReference>
<dbReference type="OrthoDB" id="5984008at2759"/>
<dbReference type="SUPFAM" id="SSF81324">
    <property type="entry name" value="Voltage-gated potassium channels"/>
    <property type="match status" value="1"/>
</dbReference>
<dbReference type="Gene3D" id="3.40.50.2300">
    <property type="match status" value="3"/>
</dbReference>
<evidence type="ECO:0000256" key="5">
    <source>
        <dbReference type="ARBA" id="ARBA00023018"/>
    </source>
</evidence>
<dbReference type="Pfam" id="PF01094">
    <property type="entry name" value="ANF_receptor"/>
    <property type="match status" value="1"/>
</dbReference>
<evidence type="ECO:0000256" key="4">
    <source>
        <dbReference type="ARBA" id="ARBA00022989"/>
    </source>
</evidence>
<dbReference type="SUPFAM" id="SSF53822">
    <property type="entry name" value="Periplasmic binding protein-like I"/>
    <property type="match status" value="1"/>
</dbReference>
<name>A0A815I3B5_ADIRI</name>
<dbReference type="PRINTS" id="PR00248">
    <property type="entry name" value="GPCRMGR"/>
</dbReference>
<comment type="subcellular location">
    <subcellularLocation>
        <location evidence="1">Membrane</location>
        <topology evidence="1">Multi-pass membrane protein</topology>
    </subcellularLocation>
    <subcellularLocation>
        <location evidence="13">Postsynaptic cell membrane</location>
    </subcellularLocation>
</comment>
<evidence type="ECO:0000256" key="8">
    <source>
        <dbReference type="ARBA" id="ARBA00023170"/>
    </source>
</evidence>
<keyword evidence="8" id="KW-0675">Receptor</keyword>
<evidence type="ECO:0000256" key="3">
    <source>
        <dbReference type="ARBA" id="ARBA00022692"/>
    </source>
</evidence>
<feature type="transmembrane region" description="Helical" evidence="14">
    <location>
        <begin position="586"/>
        <end position="604"/>
    </location>
</feature>
<evidence type="ECO:0000256" key="15">
    <source>
        <dbReference type="SAM" id="SignalP"/>
    </source>
</evidence>
<dbReference type="InterPro" id="IPR001828">
    <property type="entry name" value="ANF_lig-bd_rcpt"/>
</dbReference>
<evidence type="ECO:0000256" key="7">
    <source>
        <dbReference type="ARBA" id="ARBA00023136"/>
    </source>
</evidence>
<dbReference type="Proteomes" id="UP000663828">
    <property type="component" value="Unassembled WGS sequence"/>
</dbReference>
<dbReference type="InterPro" id="IPR001320">
    <property type="entry name" value="Iontro_rcpt_C"/>
</dbReference>
<evidence type="ECO:0000256" key="2">
    <source>
        <dbReference type="ARBA" id="ARBA00022448"/>
    </source>
</evidence>
<keyword evidence="15" id="KW-0732">Signal</keyword>
<protein>
    <recommendedName>
        <fullName evidence="16">Ionotropic glutamate receptor C-terminal domain-containing protein</fullName>
    </recommendedName>
</protein>
<keyword evidence="5" id="KW-0770">Synapse</keyword>
<evidence type="ECO:0000313" key="17">
    <source>
        <dbReference type="EMBL" id="CAF1283950.1"/>
    </source>
</evidence>
<dbReference type="InterPro" id="IPR028082">
    <property type="entry name" value="Peripla_BP_I"/>
</dbReference>
<dbReference type="EMBL" id="CAJNOJ010000202">
    <property type="protein sequence ID" value="CAF1283950.1"/>
    <property type="molecule type" value="Genomic_DNA"/>
</dbReference>
<evidence type="ECO:0000256" key="6">
    <source>
        <dbReference type="ARBA" id="ARBA00023065"/>
    </source>
</evidence>
<dbReference type="GO" id="GO:0004930">
    <property type="term" value="F:G protein-coupled receptor activity"/>
    <property type="evidence" value="ECO:0007669"/>
    <property type="project" value="InterPro"/>
</dbReference>
<keyword evidence="12" id="KW-0407">Ion channel</keyword>
<gene>
    <name evidence="17" type="ORF">EDS130_LOCUS29715</name>
    <name evidence="18" type="ORF">XAT740_LOCUS32081</name>
</gene>
<dbReference type="InterPro" id="IPR019594">
    <property type="entry name" value="Glu/Gly-bd"/>
</dbReference>
<evidence type="ECO:0000256" key="9">
    <source>
        <dbReference type="ARBA" id="ARBA00023180"/>
    </source>
</evidence>
<feature type="transmembrane region" description="Helical" evidence="14">
    <location>
        <begin position="648"/>
        <end position="669"/>
    </location>
</feature>
<evidence type="ECO:0000313" key="18">
    <source>
        <dbReference type="EMBL" id="CAF1362265.1"/>
    </source>
</evidence>
<evidence type="ECO:0000256" key="13">
    <source>
        <dbReference type="ARBA" id="ARBA00034100"/>
    </source>
</evidence>
<feature type="transmembrane region" description="Helical" evidence="14">
    <location>
        <begin position="828"/>
        <end position="847"/>
    </location>
</feature>
<evidence type="ECO:0000313" key="19">
    <source>
        <dbReference type="Proteomes" id="UP000663828"/>
    </source>
</evidence>
<keyword evidence="7 14" id="KW-0472">Membrane</keyword>
<keyword evidence="10" id="KW-0628">Postsynaptic cell membrane</keyword>
<feature type="domain" description="Ionotropic glutamate receptor C-terminal" evidence="16">
    <location>
        <begin position="463"/>
        <end position="808"/>
    </location>
</feature>
<sequence>MKGSRKDISWFLLHIMCNFTNISASWPPISNSRVQLFGLFDKAENASEITEFTLHSRAMFKAAILLSQQYNITIEGYFITWQMSSTDGNTMVALGDTCRTISSFDIFGIIGPVFSQEAHQIADFANLSGIPVVSYSATDFVLSDRNSYPTFYRTSPSDNTLALALATLFIRYNWTSCIIIYQNDAYGIGGTKILSETFLKYNIEITNLIVFDIVTLSIQGNLKSFLSNSASRIVILWSVLTYIEQILRSALQADVLGPRFTWILTSSISLDSFDRIYHSKLIGILTVEPVPGSIVDAPINTTLLNAAYQVWKQYDPDSFPVTTRVNPYALFAFDATWALIQALQGFCSSIKSSSSSCLSYNGPSFCFDRRLVYSNSLLNTMNLLHFLGVSGLIQFDMNVTDRSNGSYYYVQNVQHTSDHISFTPVLKYDTSNGWKTYPKTQVTIWPGNSLNPSTGRAMLAGVTLRIGVIESIPFTIVTNVVDSSGQNVTKLTGYVPDLLEYLHNRIGFVADVQLVPSSLSYSGLVEAVANGDYDIAVGDITVTSARRELAAFSNSISDNSMRILMRKTATVPVDLLSYLKPFSPNLWLLVLGAMVFASVILCIFERKDNEALQNRSIISSAAMSLWFAFGTLVGYGADFHAQTAAGRLVSVGLYMLSLVLVASYTANLASDLTILKTKDLIDGIDDMKNGKIPFNRIGIRVGTAGEDYYLREISSGNRNFYSLKSRQEMYDALLAGIIDASFMDSGTAEYVTNNIYCNLTLIGEDFDKSAFGIVTPKQWLYAKDLDVNILSLRETGILDSLKKKWFEAKLCPTANEPSTALGLESLSGLFLTFVIICVMSLGVFVWYNRDTVQNYLPNMLARKILLPRTETYIVNFSINNQTSTLSSPPRSQIHM</sequence>
<dbReference type="Pfam" id="PF00060">
    <property type="entry name" value="Lig_chan"/>
    <property type="match status" value="1"/>
</dbReference>
<dbReference type="GO" id="GO:0045211">
    <property type="term" value="C:postsynaptic membrane"/>
    <property type="evidence" value="ECO:0007669"/>
    <property type="project" value="UniProtKB-SubCell"/>
</dbReference>
<comment type="caution">
    <text evidence="18">The sequence shown here is derived from an EMBL/GenBank/DDBJ whole genome shotgun (WGS) entry which is preliminary data.</text>
</comment>
<feature type="chain" id="PRO_5035606930" description="Ionotropic glutamate receptor C-terminal domain-containing protein" evidence="15">
    <location>
        <begin position="25"/>
        <end position="895"/>
    </location>
</feature>
<reference evidence="18" key="1">
    <citation type="submission" date="2021-02" db="EMBL/GenBank/DDBJ databases">
        <authorList>
            <person name="Nowell W R."/>
        </authorList>
    </citation>
    <scope>NUCLEOTIDE SEQUENCE</scope>
</reference>
<dbReference type="EMBL" id="CAJNOR010002963">
    <property type="protein sequence ID" value="CAF1362265.1"/>
    <property type="molecule type" value="Genomic_DNA"/>
</dbReference>
<dbReference type="PANTHER" id="PTHR18966">
    <property type="entry name" value="IONOTROPIC GLUTAMATE RECEPTOR"/>
    <property type="match status" value="1"/>
</dbReference>
<organism evidence="18 19">
    <name type="scientific">Adineta ricciae</name>
    <name type="common">Rotifer</name>
    <dbReference type="NCBI Taxonomy" id="249248"/>
    <lineage>
        <taxon>Eukaryota</taxon>
        <taxon>Metazoa</taxon>
        <taxon>Spiralia</taxon>
        <taxon>Gnathifera</taxon>
        <taxon>Rotifera</taxon>
        <taxon>Eurotatoria</taxon>
        <taxon>Bdelloidea</taxon>
        <taxon>Adinetida</taxon>
        <taxon>Adinetidae</taxon>
        <taxon>Adineta</taxon>
    </lineage>
</organism>
<dbReference type="InterPro" id="IPR015683">
    <property type="entry name" value="Ionotropic_Glu_rcpt"/>
</dbReference>
<dbReference type="Gene3D" id="3.40.190.10">
    <property type="entry name" value="Periplasmic binding protein-like II"/>
    <property type="match status" value="2"/>
</dbReference>
<accession>A0A815I3B5</accession>
<keyword evidence="3 14" id="KW-0812">Transmembrane</keyword>
<dbReference type="AlphaFoldDB" id="A0A815I3B5"/>
<dbReference type="InterPro" id="IPR000337">
    <property type="entry name" value="GPCR_3"/>
</dbReference>
<keyword evidence="4 14" id="KW-1133">Transmembrane helix</keyword>
<keyword evidence="11" id="KW-1071">Ligand-gated ion channel</keyword>
<dbReference type="Pfam" id="PF10613">
    <property type="entry name" value="Lig_chan-Glu_bd"/>
    <property type="match status" value="1"/>
</dbReference>
<feature type="transmembrane region" description="Helical" evidence="14">
    <location>
        <begin position="616"/>
        <end position="636"/>
    </location>
</feature>
<keyword evidence="2" id="KW-0813">Transport</keyword>